<dbReference type="InterPro" id="IPR050682">
    <property type="entry name" value="ModA/WtpA"/>
</dbReference>
<dbReference type="Gene3D" id="3.40.190.10">
    <property type="entry name" value="Periplasmic binding protein-like II"/>
    <property type="match status" value="2"/>
</dbReference>
<dbReference type="RefSeq" id="WP_229720982.1">
    <property type="nucleotide sequence ID" value="NZ_BMJA01000004.1"/>
</dbReference>
<dbReference type="Proteomes" id="UP000620046">
    <property type="component" value="Unassembled WGS sequence"/>
</dbReference>
<comment type="caution">
    <text evidence="2">The sequence shown here is derived from an EMBL/GenBank/DDBJ whole genome shotgun (WGS) entry which is preliminary data.</text>
</comment>
<dbReference type="PANTHER" id="PTHR30632:SF16">
    <property type="entry name" value="MOLYBDATE_TUNGSTATE-BINDING PROTEIN WTPA"/>
    <property type="match status" value="1"/>
</dbReference>
<reference evidence="3" key="1">
    <citation type="journal article" date="2019" name="Int. J. Syst. Evol. Microbiol.">
        <title>The Global Catalogue of Microorganisms (GCM) 10K type strain sequencing project: providing services to taxonomists for standard genome sequencing and annotation.</title>
        <authorList>
            <consortium name="The Broad Institute Genomics Platform"/>
            <consortium name="The Broad Institute Genome Sequencing Center for Infectious Disease"/>
            <person name="Wu L."/>
            <person name="Ma J."/>
        </authorList>
    </citation>
    <scope>NUCLEOTIDE SEQUENCE [LARGE SCALE GENOMIC DNA]</scope>
    <source>
        <strain evidence="3">CGMCC 1.15439</strain>
    </source>
</reference>
<proteinExistence type="inferred from homology"/>
<dbReference type="EMBL" id="BMJA01000004">
    <property type="protein sequence ID" value="GGA46291.1"/>
    <property type="molecule type" value="Genomic_DNA"/>
</dbReference>
<name>A0ABQ1GLN4_9GAMM</name>
<evidence type="ECO:0000313" key="3">
    <source>
        <dbReference type="Proteomes" id="UP000620046"/>
    </source>
</evidence>
<dbReference type="PANTHER" id="PTHR30632">
    <property type="entry name" value="MOLYBDATE-BINDING PERIPLASMIC PROTEIN"/>
    <property type="match status" value="1"/>
</dbReference>
<dbReference type="Pfam" id="PF13531">
    <property type="entry name" value="SBP_bac_11"/>
    <property type="match status" value="1"/>
</dbReference>
<organism evidence="2 3">
    <name type="scientific">Dyella nitratireducens</name>
    <dbReference type="NCBI Taxonomy" id="1849580"/>
    <lineage>
        <taxon>Bacteria</taxon>
        <taxon>Pseudomonadati</taxon>
        <taxon>Pseudomonadota</taxon>
        <taxon>Gammaproteobacteria</taxon>
        <taxon>Lysobacterales</taxon>
        <taxon>Rhodanobacteraceae</taxon>
        <taxon>Dyella</taxon>
    </lineage>
</organism>
<protein>
    <submittedName>
        <fullName evidence="2">Tungstate ABC transporter substrate-binding protein WtpA</fullName>
    </submittedName>
</protein>
<dbReference type="CDD" id="cd13540">
    <property type="entry name" value="PBP2_ModA_WtpA"/>
    <property type="match status" value="1"/>
</dbReference>
<sequence length="284" mass="30410">MTALAQTPSVIRIAYAGSMGVVMDNAAGPAFAKTHHATYQGIGQGSYALARLLAAHQLQADVFVTITPGPMQVLKQAGLVTSAVPVASTQMVVIYSPHSRFAADFAAASRGEKKWYDVLSEKSLRLGRTDPAVDPQGANMLLTLQLAADYYHQPDLLKTIAGAPQNPTQIFTEPSLMSRLEAGQIDAAIGYLSAAQSHHLPTIVLPDEINLGNPDMQKPWYDRASITLDNGKTLRVQPLVFYAGALGNAQQPALARDFVSFLQSAEGQALFREHGYSPPRGNGL</sequence>
<dbReference type="SUPFAM" id="SSF53850">
    <property type="entry name" value="Periplasmic binding protein-like II"/>
    <property type="match status" value="1"/>
</dbReference>
<keyword evidence="3" id="KW-1185">Reference proteome</keyword>
<evidence type="ECO:0000256" key="1">
    <source>
        <dbReference type="ARBA" id="ARBA00009438"/>
    </source>
</evidence>
<gene>
    <name evidence="2" type="ORF">GCM10010981_39280</name>
</gene>
<accession>A0ABQ1GLN4</accession>
<evidence type="ECO:0000313" key="2">
    <source>
        <dbReference type="EMBL" id="GGA46291.1"/>
    </source>
</evidence>
<comment type="similarity">
    <text evidence="1">Belongs to the bacterial solute-binding protein 1 family. WtpA subfamily.</text>
</comment>